<name>A0A369W8T5_9GAMM</name>
<dbReference type="EMBL" id="QQOH01000005">
    <property type="protein sequence ID" value="RDE18398.1"/>
    <property type="molecule type" value="Genomic_DNA"/>
</dbReference>
<reference evidence="3 4" key="1">
    <citation type="submission" date="2018-07" db="EMBL/GenBank/DDBJ databases">
        <title>Motiliproteus coralliicola sp. nov., a bacterium isolated from Coral.</title>
        <authorList>
            <person name="Wang G."/>
        </authorList>
    </citation>
    <scope>NUCLEOTIDE SEQUENCE [LARGE SCALE GENOMIC DNA]</scope>
    <source>
        <strain evidence="3 4">C34</strain>
    </source>
</reference>
<sequence>MATVSNFKRLPANAAAEVCIWVEGQPVTAREGESVAAAVLAAGLGPTRTTPVSDSARSPYCMMGVCFECLMEIDGQANSQGCMTAVEEGMQVRFQRGIRAVPADTDTEKSTEKEAGENR</sequence>
<evidence type="ECO:0000256" key="2">
    <source>
        <dbReference type="SAM" id="MobiDB-lite"/>
    </source>
</evidence>
<feature type="compositionally biased region" description="Basic and acidic residues" evidence="2">
    <location>
        <begin position="106"/>
        <end position="119"/>
    </location>
</feature>
<keyword evidence="4" id="KW-1185">Reference proteome</keyword>
<feature type="region of interest" description="Disordered" evidence="2">
    <location>
        <begin position="97"/>
        <end position="119"/>
    </location>
</feature>
<comment type="caution">
    <text evidence="3">The sequence shown here is derived from an EMBL/GenBank/DDBJ whole genome shotgun (WGS) entry which is preliminary data.</text>
</comment>
<dbReference type="RefSeq" id="WP_114696975.1">
    <property type="nucleotide sequence ID" value="NZ_QQOH01000005.1"/>
</dbReference>
<gene>
    <name evidence="3" type="ORF">DV711_17255</name>
</gene>
<dbReference type="Proteomes" id="UP000253769">
    <property type="component" value="Unassembled WGS sequence"/>
</dbReference>
<dbReference type="Gene3D" id="3.10.20.440">
    <property type="entry name" value="2Fe-2S iron-sulphur cluster binding domain, sarcosine oxidase, alpha subunit, N-terminal domain"/>
    <property type="match status" value="1"/>
</dbReference>
<accession>A0A369W8T5</accession>
<dbReference type="GO" id="GO:0016491">
    <property type="term" value="F:oxidoreductase activity"/>
    <property type="evidence" value="ECO:0007669"/>
    <property type="project" value="UniProtKB-KW"/>
</dbReference>
<evidence type="ECO:0000256" key="1">
    <source>
        <dbReference type="ARBA" id="ARBA00023002"/>
    </source>
</evidence>
<dbReference type="InterPro" id="IPR036010">
    <property type="entry name" value="2Fe-2S_ferredoxin-like_sf"/>
</dbReference>
<dbReference type="AlphaFoldDB" id="A0A369W8T5"/>
<organism evidence="3 4">
    <name type="scientific">Motiliproteus coralliicola</name>
    <dbReference type="NCBI Taxonomy" id="2283196"/>
    <lineage>
        <taxon>Bacteria</taxon>
        <taxon>Pseudomonadati</taxon>
        <taxon>Pseudomonadota</taxon>
        <taxon>Gammaproteobacteria</taxon>
        <taxon>Oceanospirillales</taxon>
        <taxon>Oceanospirillaceae</taxon>
        <taxon>Motiliproteus</taxon>
    </lineage>
</organism>
<dbReference type="GO" id="GO:0051536">
    <property type="term" value="F:iron-sulfur cluster binding"/>
    <property type="evidence" value="ECO:0007669"/>
    <property type="project" value="InterPro"/>
</dbReference>
<evidence type="ECO:0000313" key="3">
    <source>
        <dbReference type="EMBL" id="RDE18398.1"/>
    </source>
</evidence>
<dbReference type="InterPro" id="IPR042204">
    <property type="entry name" value="2Fe-2S-bd_N"/>
</dbReference>
<protein>
    <submittedName>
        <fullName evidence="3">(2Fe-2S)-binding protein</fullName>
    </submittedName>
</protein>
<dbReference type="OrthoDB" id="573392at2"/>
<dbReference type="SUPFAM" id="SSF54292">
    <property type="entry name" value="2Fe-2S ferredoxin-like"/>
    <property type="match status" value="1"/>
</dbReference>
<evidence type="ECO:0000313" key="4">
    <source>
        <dbReference type="Proteomes" id="UP000253769"/>
    </source>
</evidence>
<proteinExistence type="predicted"/>
<keyword evidence="1" id="KW-0560">Oxidoreductase</keyword>
<dbReference type="Pfam" id="PF13510">
    <property type="entry name" value="Fer2_4"/>
    <property type="match status" value="1"/>
</dbReference>